<dbReference type="Proteomes" id="UP001229355">
    <property type="component" value="Chromosome 1"/>
</dbReference>
<organism evidence="2 3">
    <name type="scientific">Sinorhizobium garamanticum</name>
    <dbReference type="NCBI Taxonomy" id="680247"/>
    <lineage>
        <taxon>Bacteria</taxon>
        <taxon>Pseudomonadati</taxon>
        <taxon>Pseudomonadota</taxon>
        <taxon>Alphaproteobacteria</taxon>
        <taxon>Hyphomicrobiales</taxon>
        <taxon>Rhizobiaceae</taxon>
        <taxon>Sinorhizobium/Ensifer group</taxon>
        <taxon>Sinorhizobium</taxon>
    </lineage>
</organism>
<dbReference type="Pfam" id="PF05988">
    <property type="entry name" value="DUF899"/>
    <property type="match status" value="1"/>
</dbReference>
<dbReference type="RefSeq" id="WP_280658411.1">
    <property type="nucleotide sequence ID" value="NZ_CP120373.1"/>
</dbReference>
<dbReference type="InterPro" id="IPR010296">
    <property type="entry name" value="DUF899_thioredox"/>
</dbReference>
<proteinExistence type="predicted"/>
<evidence type="ECO:0000313" key="2">
    <source>
        <dbReference type="EMBL" id="WEX86341.1"/>
    </source>
</evidence>
<feature type="region of interest" description="Disordered" evidence="1">
    <location>
        <begin position="191"/>
        <end position="234"/>
    </location>
</feature>
<dbReference type="SUPFAM" id="SSF52833">
    <property type="entry name" value="Thioredoxin-like"/>
    <property type="match status" value="1"/>
</dbReference>
<feature type="compositionally biased region" description="Low complexity" evidence="1">
    <location>
        <begin position="206"/>
        <end position="216"/>
    </location>
</feature>
<feature type="compositionally biased region" description="Basic and acidic residues" evidence="1">
    <location>
        <begin position="191"/>
        <end position="204"/>
    </location>
</feature>
<dbReference type="InterPro" id="IPR036249">
    <property type="entry name" value="Thioredoxin-like_sf"/>
</dbReference>
<name>A0ABY8D648_9HYPH</name>
<gene>
    <name evidence="2" type="ORF">PZN02_002618</name>
</gene>
<evidence type="ECO:0000313" key="3">
    <source>
        <dbReference type="Proteomes" id="UP001229355"/>
    </source>
</evidence>
<evidence type="ECO:0000256" key="1">
    <source>
        <dbReference type="SAM" id="MobiDB-lite"/>
    </source>
</evidence>
<reference evidence="2 3" key="1">
    <citation type="submission" date="2023-03" db="EMBL/GenBank/DDBJ databases">
        <authorList>
            <person name="Kaur S."/>
            <person name="Espinosa-Saiz D."/>
            <person name="Velazquez E."/>
            <person name="Menendez E."/>
            <person name="diCenzo G.C."/>
        </authorList>
    </citation>
    <scope>NUCLEOTIDE SEQUENCE [LARGE SCALE GENOMIC DNA]</scope>
    <source>
        <strain evidence="2 3">LMG 24692</strain>
    </source>
</reference>
<protein>
    <submittedName>
        <fullName evidence="2">DUF899 family protein</fullName>
    </submittedName>
</protein>
<keyword evidence="3" id="KW-1185">Reference proteome</keyword>
<accession>A0ABY8D648</accession>
<sequence length="234" mass="26420">MTTTLIPATELAARNHASFPNESDEYRRARNALLAEEIELRRHIERVAELRRQLPPGGEVTKDYRFEGENGPVTLADLFGGKDTLIIYSYMFGPKRDKPCPMCTSLMGAWERKVPDIEQRVALALVARSPIERLVAAKKDRGWTQLKVYSDGDGAFTRDYVSAEDADVPGYTVFTRRDGTIRHFWSAEMNDKMADPGQDPRDAPDLDPLWTLLDTTPEGRGKDWYPKLAYPNGG</sequence>
<dbReference type="Gene3D" id="3.40.30.10">
    <property type="entry name" value="Glutaredoxin"/>
    <property type="match status" value="1"/>
</dbReference>
<dbReference type="EMBL" id="CP120373">
    <property type="protein sequence ID" value="WEX86341.1"/>
    <property type="molecule type" value="Genomic_DNA"/>
</dbReference>